<keyword evidence="3" id="KW-1185">Reference proteome</keyword>
<keyword evidence="1" id="KW-0732">Signal</keyword>
<dbReference type="RefSeq" id="WP_090870558.1">
    <property type="nucleotide sequence ID" value="NZ_FNYE01000025.1"/>
</dbReference>
<dbReference type="EMBL" id="FNYE01000025">
    <property type="protein sequence ID" value="SEJ94250.1"/>
    <property type="molecule type" value="Genomic_DNA"/>
</dbReference>
<feature type="chain" id="PRO_5011794526" description="PXPV repeat-containing protein" evidence="1">
    <location>
        <begin position="25"/>
        <end position="108"/>
    </location>
</feature>
<gene>
    <name evidence="2" type="ORF">SAMN05192539_102524</name>
</gene>
<evidence type="ECO:0000313" key="2">
    <source>
        <dbReference type="EMBL" id="SEJ94250.1"/>
    </source>
</evidence>
<dbReference type="AlphaFoldDB" id="A0A1H7D539"/>
<protein>
    <recommendedName>
        <fullName evidence="4">PXPV repeat-containing protein</fullName>
    </recommendedName>
</protein>
<dbReference type="Proteomes" id="UP000198866">
    <property type="component" value="Unassembled WGS sequence"/>
</dbReference>
<organism evidence="2 3">
    <name type="scientific">Paraburkholderia diazotrophica</name>
    <dbReference type="NCBI Taxonomy" id="667676"/>
    <lineage>
        <taxon>Bacteria</taxon>
        <taxon>Pseudomonadati</taxon>
        <taxon>Pseudomonadota</taxon>
        <taxon>Betaproteobacteria</taxon>
        <taxon>Burkholderiales</taxon>
        <taxon>Burkholderiaceae</taxon>
        <taxon>Paraburkholderia</taxon>
    </lineage>
</organism>
<dbReference type="STRING" id="667676.SAMN05192539_102524"/>
<sequence length="108" mass="12197">MKRIVTHVLVAAGLAAGACGVAQAHTNLSIGLSLGAPAPAYVAPAPVYAAPQPVYYGNRYWGDHRYDGYRYRHDRDWNRGRGWDHDNRWNDNHGNHWNENGRGWGYHD</sequence>
<feature type="signal peptide" evidence="1">
    <location>
        <begin position="1"/>
        <end position="24"/>
    </location>
</feature>
<evidence type="ECO:0000313" key="3">
    <source>
        <dbReference type="Proteomes" id="UP000198866"/>
    </source>
</evidence>
<accession>A0A1H7D539</accession>
<evidence type="ECO:0000256" key="1">
    <source>
        <dbReference type="SAM" id="SignalP"/>
    </source>
</evidence>
<proteinExistence type="predicted"/>
<name>A0A1H7D539_9BURK</name>
<reference evidence="3" key="1">
    <citation type="submission" date="2016-10" db="EMBL/GenBank/DDBJ databases">
        <authorList>
            <person name="Varghese N."/>
            <person name="Submissions S."/>
        </authorList>
    </citation>
    <scope>NUCLEOTIDE SEQUENCE [LARGE SCALE GENOMIC DNA]</scope>
    <source>
        <strain evidence="3">LMG 26031</strain>
    </source>
</reference>
<dbReference type="PROSITE" id="PS51257">
    <property type="entry name" value="PROKAR_LIPOPROTEIN"/>
    <property type="match status" value="1"/>
</dbReference>
<evidence type="ECO:0008006" key="4">
    <source>
        <dbReference type="Google" id="ProtNLM"/>
    </source>
</evidence>